<gene>
    <name evidence="1" type="ORF">DS835_07260</name>
</gene>
<reference evidence="1 2" key="1">
    <citation type="submission" date="2018-07" db="EMBL/GenBank/DDBJ databases">
        <title>Genome sequences of six Lactobacillus spp. isolated from bumble bee guts.</title>
        <authorList>
            <person name="Motta E.V.S."/>
            <person name="Moran N.A."/>
        </authorList>
    </citation>
    <scope>NUCLEOTIDE SEQUENCE [LARGE SCALE GENOMIC DNA]</scope>
    <source>
        <strain evidence="1 2">OCC3</strain>
    </source>
</reference>
<name>A0A396SVX6_9LACO</name>
<protein>
    <submittedName>
        <fullName evidence="1">Uncharacterized protein</fullName>
    </submittedName>
</protein>
<proteinExistence type="predicted"/>
<accession>A0A396SVX6</accession>
<dbReference type="EMBL" id="QOCV01000011">
    <property type="protein sequence ID" value="RHW53729.1"/>
    <property type="molecule type" value="Genomic_DNA"/>
</dbReference>
<organism evidence="1 2">
    <name type="scientific">Lactobacillus bombicola</name>
    <dbReference type="NCBI Taxonomy" id="1505723"/>
    <lineage>
        <taxon>Bacteria</taxon>
        <taxon>Bacillati</taxon>
        <taxon>Bacillota</taxon>
        <taxon>Bacilli</taxon>
        <taxon>Lactobacillales</taxon>
        <taxon>Lactobacillaceae</taxon>
        <taxon>Lactobacillus</taxon>
    </lineage>
</organism>
<evidence type="ECO:0000313" key="2">
    <source>
        <dbReference type="Proteomes" id="UP000265862"/>
    </source>
</evidence>
<comment type="caution">
    <text evidence="1">The sequence shown here is derived from an EMBL/GenBank/DDBJ whole genome shotgun (WGS) entry which is preliminary data.</text>
</comment>
<dbReference type="RefSeq" id="WP_118898247.1">
    <property type="nucleotide sequence ID" value="NZ_QOCV01000011.1"/>
</dbReference>
<evidence type="ECO:0000313" key="1">
    <source>
        <dbReference type="EMBL" id="RHW53729.1"/>
    </source>
</evidence>
<sequence length="59" mass="7201">MTKLTEAKKRANKKWDAKNKERKNYLNYRSQAKSFIRRFATKEDLDELEKIIAEKRKKL</sequence>
<dbReference type="AlphaFoldDB" id="A0A396SVX6"/>
<dbReference type="Proteomes" id="UP000265862">
    <property type="component" value="Unassembled WGS sequence"/>
</dbReference>